<dbReference type="Pfam" id="PF01471">
    <property type="entry name" value="PG_binding_1"/>
    <property type="match status" value="1"/>
</dbReference>
<dbReference type="Pfam" id="PF13401">
    <property type="entry name" value="AAA_22"/>
    <property type="match status" value="1"/>
</dbReference>
<dbReference type="InterPro" id="IPR036366">
    <property type="entry name" value="PGBDSf"/>
</dbReference>
<evidence type="ECO:0000313" key="2">
    <source>
        <dbReference type="EMBL" id="TRO79664.1"/>
    </source>
</evidence>
<evidence type="ECO:0000259" key="1">
    <source>
        <dbReference type="SMART" id="SM00382"/>
    </source>
</evidence>
<gene>
    <name evidence="2" type="ORF">FL622_12180</name>
</gene>
<dbReference type="OrthoDB" id="9779230at2"/>
<dbReference type="AlphaFoldDB" id="A0A550J8V3"/>
<feature type="domain" description="AAA+ ATPase" evidence="1">
    <location>
        <begin position="42"/>
        <end position="187"/>
    </location>
</feature>
<dbReference type="InterPro" id="IPR002477">
    <property type="entry name" value="Peptidoglycan-bd-like"/>
</dbReference>
<name>A0A550J8V3_9BACT</name>
<dbReference type="InterPro" id="IPR003593">
    <property type="entry name" value="AAA+_ATPase"/>
</dbReference>
<evidence type="ECO:0000313" key="3">
    <source>
        <dbReference type="Proteomes" id="UP000317155"/>
    </source>
</evidence>
<dbReference type="RefSeq" id="WP_092058689.1">
    <property type="nucleotide sequence ID" value="NZ_FOJJ01000041.1"/>
</dbReference>
<dbReference type="InterPro" id="IPR027417">
    <property type="entry name" value="P-loop_NTPase"/>
</dbReference>
<organism evidence="2 3">
    <name type="scientific">Trichloromonas acetexigens</name>
    <dbReference type="NCBI Taxonomy" id="38815"/>
    <lineage>
        <taxon>Bacteria</taxon>
        <taxon>Pseudomonadati</taxon>
        <taxon>Thermodesulfobacteriota</taxon>
        <taxon>Desulfuromonadia</taxon>
        <taxon>Desulfuromonadales</taxon>
        <taxon>Trichloromonadaceae</taxon>
        <taxon>Trichloromonas</taxon>
    </lineage>
</organism>
<dbReference type="GO" id="GO:0016887">
    <property type="term" value="F:ATP hydrolysis activity"/>
    <property type="evidence" value="ECO:0007669"/>
    <property type="project" value="InterPro"/>
</dbReference>
<dbReference type="PANTHER" id="PTHR35894:SF1">
    <property type="entry name" value="PHOSPHORIBULOKINASE _ URIDINE KINASE FAMILY"/>
    <property type="match status" value="1"/>
</dbReference>
<dbReference type="Gene3D" id="1.10.101.10">
    <property type="entry name" value="PGBD-like superfamily/PGBD"/>
    <property type="match status" value="1"/>
</dbReference>
<dbReference type="SUPFAM" id="SSF47090">
    <property type="entry name" value="PGBD-like"/>
    <property type="match status" value="1"/>
</dbReference>
<dbReference type="InterPro" id="IPR036365">
    <property type="entry name" value="PGBD-like_sf"/>
</dbReference>
<dbReference type="SMART" id="SM00382">
    <property type="entry name" value="AAA"/>
    <property type="match status" value="1"/>
</dbReference>
<reference evidence="2 3" key="1">
    <citation type="submission" date="2019-07" db="EMBL/GenBank/DDBJ databases">
        <title>Insights of Desulfuromonas acetexigens electromicrobiology.</title>
        <authorList>
            <person name="Katuri K."/>
            <person name="Sapireddy V."/>
            <person name="Shaw D.R."/>
            <person name="Saikaly P."/>
        </authorList>
    </citation>
    <scope>NUCLEOTIDE SEQUENCE [LARGE SCALE GENOMIC DNA]</scope>
    <source>
        <strain evidence="2 3">2873</strain>
    </source>
</reference>
<comment type="caution">
    <text evidence="2">The sequence shown here is derived from an EMBL/GenBank/DDBJ whole genome shotgun (WGS) entry which is preliminary data.</text>
</comment>
<dbReference type="EMBL" id="VJVV01000009">
    <property type="protein sequence ID" value="TRO79664.1"/>
    <property type="molecule type" value="Genomic_DNA"/>
</dbReference>
<sequence>MYLEYFGFKSEPFSISPDPRFLFMSERHREALAHLLYGMKSEGGFVLLTGDIGTGKTTICRCLLEQLPEDSEVALLLNPKLTAAELLANICDELRIPYPPGTTSIKLLVDAINGFLLAVHAQGRRTVVIIDEAQNLDVEVLEQIRLLTNLETNTYKLLQIIMLGQPELKEMLERPELRQLSQRITARYHLAPLSQPEVGDYIRHRMAVAGVDRPIFPPASLRRIYRLTGGVPRLINVLCSRALLGAYVKGENRVRPALLEQAAEEVLSGDSGGGGRSRFALPLKLLLALALVGGGVVLGAGLFRQAPPVVPETAPVVETEASPATEPAETAAPVVEAERENWLDVLALEAGKAAALHALFAAWTLDYPADETADPAVLARDEGLSYLSLRGSINDLRALDRPVLLKLTGPRGESFHATLTALDEQTAMLSSGAEDYPVPVEELVRHWFGEYELLWQPPPGYRRALIPGDRGVTVEWLARRLDLLHQRPDRPVAGRVYDEALYREVREFQAGEGLDADGLVGPLTLIRLNNRTGGAQPRLSATPKG</sequence>
<accession>A0A550J8V3</accession>
<protein>
    <submittedName>
        <fullName evidence="2">AAA family ATPase</fullName>
    </submittedName>
</protein>
<dbReference type="InterPro" id="IPR052026">
    <property type="entry name" value="ExeA_AAA_ATPase_DNA-bind"/>
</dbReference>
<dbReference type="Proteomes" id="UP000317155">
    <property type="component" value="Unassembled WGS sequence"/>
</dbReference>
<dbReference type="Gene3D" id="3.40.50.300">
    <property type="entry name" value="P-loop containing nucleotide triphosphate hydrolases"/>
    <property type="match status" value="1"/>
</dbReference>
<dbReference type="Gene3D" id="3.90.70.10">
    <property type="entry name" value="Cysteine proteinases"/>
    <property type="match status" value="1"/>
</dbReference>
<proteinExistence type="predicted"/>
<dbReference type="SUPFAM" id="SSF52540">
    <property type="entry name" value="P-loop containing nucleoside triphosphate hydrolases"/>
    <property type="match status" value="1"/>
</dbReference>
<dbReference type="PANTHER" id="PTHR35894">
    <property type="entry name" value="GENERAL SECRETION PATHWAY PROTEIN A-RELATED"/>
    <property type="match status" value="1"/>
</dbReference>
<dbReference type="InterPro" id="IPR049945">
    <property type="entry name" value="AAA_22"/>
</dbReference>
<keyword evidence="3" id="KW-1185">Reference proteome</keyword>